<sequence>MSRVFNIRGQGPTDALIESVADGSDAGLGFWRLPGGFEKTLADWPTAGPVAYVEAEYFGGAGEQQAAVWDGGTIVLGPPHVQEGQPFLPAGSAISQALRRLGVVASTGENEFSAGIGPSPTR</sequence>
<dbReference type="Proteomes" id="UP000625682">
    <property type="component" value="Unassembled WGS sequence"/>
</dbReference>
<keyword evidence="2" id="KW-1185">Reference proteome</keyword>
<dbReference type="AlphaFoldDB" id="A0A917P5X3"/>
<evidence type="ECO:0000313" key="2">
    <source>
        <dbReference type="Proteomes" id="UP000625682"/>
    </source>
</evidence>
<organism evidence="1 2">
    <name type="scientific">Streptomyces lacrimifluminis</name>
    <dbReference type="NCBI Taxonomy" id="1500077"/>
    <lineage>
        <taxon>Bacteria</taxon>
        <taxon>Bacillati</taxon>
        <taxon>Actinomycetota</taxon>
        <taxon>Actinomycetes</taxon>
        <taxon>Kitasatosporales</taxon>
        <taxon>Streptomycetaceae</taxon>
        <taxon>Streptomyces</taxon>
    </lineage>
</organism>
<proteinExistence type="predicted"/>
<comment type="caution">
    <text evidence="1">The sequence shown here is derived from an EMBL/GenBank/DDBJ whole genome shotgun (WGS) entry which is preliminary data.</text>
</comment>
<dbReference type="EMBL" id="BMMU01000035">
    <property type="protein sequence ID" value="GGJ63069.1"/>
    <property type="molecule type" value="Genomic_DNA"/>
</dbReference>
<gene>
    <name evidence="1" type="ORF">GCM10012282_70390</name>
</gene>
<reference evidence="1" key="2">
    <citation type="submission" date="2020-09" db="EMBL/GenBank/DDBJ databases">
        <authorList>
            <person name="Sun Q."/>
            <person name="Zhou Y."/>
        </authorList>
    </citation>
    <scope>NUCLEOTIDE SEQUENCE</scope>
    <source>
        <strain evidence="1">CGMCC 4.7272</strain>
    </source>
</reference>
<reference evidence="1" key="1">
    <citation type="journal article" date="2014" name="Int. J. Syst. Evol. Microbiol.">
        <title>Complete genome sequence of Corynebacterium casei LMG S-19264T (=DSM 44701T), isolated from a smear-ripened cheese.</title>
        <authorList>
            <consortium name="US DOE Joint Genome Institute (JGI-PGF)"/>
            <person name="Walter F."/>
            <person name="Albersmeier A."/>
            <person name="Kalinowski J."/>
            <person name="Ruckert C."/>
        </authorList>
    </citation>
    <scope>NUCLEOTIDE SEQUENCE</scope>
    <source>
        <strain evidence="1">CGMCC 4.7272</strain>
    </source>
</reference>
<protein>
    <submittedName>
        <fullName evidence="1">Uncharacterized protein</fullName>
    </submittedName>
</protein>
<evidence type="ECO:0000313" key="1">
    <source>
        <dbReference type="EMBL" id="GGJ63069.1"/>
    </source>
</evidence>
<accession>A0A917P5X3</accession>
<name>A0A917P5X3_9ACTN</name>